<accession>A0A4D7CBR0</accession>
<keyword evidence="3" id="KW-1185">Reference proteome</keyword>
<feature type="transmembrane region" description="Helical" evidence="1">
    <location>
        <begin position="156"/>
        <end position="177"/>
    </location>
</feature>
<dbReference type="KEGG" id="hgn:E6W36_03560"/>
<keyword evidence="1" id="KW-0812">Transmembrane</keyword>
<proteinExistence type="predicted"/>
<feature type="transmembrane region" description="Helical" evidence="1">
    <location>
        <begin position="73"/>
        <end position="91"/>
    </location>
</feature>
<reference evidence="3" key="1">
    <citation type="submission" date="2019-04" db="EMBL/GenBank/DDBJ databases">
        <title>Complete genome sequence of Sphingomonas sp. W1-2-3.</title>
        <authorList>
            <person name="Im W.T."/>
        </authorList>
    </citation>
    <scope>NUCLEOTIDE SEQUENCE [LARGE SCALE GENOMIC DNA]</scope>
    <source>
        <strain evidence="3">W1-2-3</strain>
    </source>
</reference>
<evidence type="ECO:0000313" key="2">
    <source>
        <dbReference type="EMBL" id="QCI78992.1"/>
    </source>
</evidence>
<feature type="transmembrane region" description="Helical" evidence="1">
    <location>
        <begin position="130"/>
        <end position="149"/>
    </location>
</feature>
<keyword evidence="1" id="KW-1133">Transmembrane helix</keyword>
<evidence type="ECO:0000313" key="3">
    <source>
        <dbReference type="Proteomes" id="UP000298714"/>
    </source>
</evidence>
<dbReference type="EMBL" id="CP039704">
    <property type="protein sequence ID" value="QCI78992.1"/>
    <property type="molecule type" value="Genomic_DNA"/>
</dbReference>
<sequence>MSQERKRQWRSALADALGFVKGELPARAAEAIAAHAHASERLTAWTQLGGALLFLLIYLATPARFSVEAVYEPAPLALMLYAGFVAARLWLAYRTTVPVLVQAGAIVMDFALLYGLIALLPLAYHAPLALALKHTAFAYAFALVALRALRLEPGWVAFSGGVAATGWALLAFIAAQAPGALTADPIAYFTAPHVLPAAEFDRVAALLAVTAVLWLAVRRGRVLVYKAFISDAATRELSRFFSPELAKRIATGSDATIPGVAEMRDAAVIFSTCAGSPTCPAA</sequence>
<dbReference type="Proteomes" id="UP000298714">
    <property type="component" value="Chromosome"/>
</dbReference>
<feature type="transmembrane region" description="Helical" evidence="1">
    <location>
        <begin position="103"/>
        <end position="124"/>
    </location>
</feature>
<keyword evidence="1" id="KW-0472">Membrane</keyword>
<feature type="transmembrane region" description="Helical" evidence="1">
    <location>
        <begin position="42"/>
        <end position="61"/>
    </location>
</feature>
<dbReference type="RefSeq" id="WP_222873795.1">
    <property type="nucleotide sequence ID" value="NZ_CP039704.1"/>
</dbReference>
<dbReference type="AlphaFoldDB" id="A0A4D7CBR0"/>
<organism evidence="2 3">
    <name type="scientific">Hankyongella ginsenosidimutans</name>
    <dbReference type="NCBI Taxonomy" id="1763828"/>
    <lineage>
        <taxon>Bacteria</taxon>
        <taxon>Pseudomonadati</taxon>
        <taxon>Pseudomonadota</taxon>
        <taxon>Alphaproteobacteria</taxon>
        <taxon>Sphingomonadales</taxon>
        <taxon>Sphingomonadaceae</taxon>
        <taxon>Hankyongella</taxon>
    </lineage>
</organism>
<gene>
    <name evidence="2" type="ORF">E6W36_03560</name>
</gene>
<protein>
    <submittedName>
        <fullName evidence="2">Uncharacterized protein</fullName>
    </submittedName>
</protein>
<feature type="transmembrane region" description="Helical" evidence="1">
    <location>
        <begin position="197"/>
        <end position="217"/>
    </location>
</feature>
<evidence type="ECO:0000256" key="1">
    <source>
        <dbReference type="SAM" id="Phobius"/>
    </source>
</evidence>
<name>A0A4D7CBR0_9SPHN</name>